<evidence type="ECO:0000313" key="3">
    <source>
        <dbReference type="Proteomes" id="UP001565471"/>
    </source>
</evidence>
<organism evidence="2 3">
    <name type="scientific">Bradyrhizobium elkanii</name>
    <dbReference type="NCBI Taxonomy" id="29448"/>
    <lineage>
        <taxon>Bacteria</taxon>
        <taxon>Pseudomonadati</taxon>
        <taxon>Pseudomonadota</taxon>
        <taxon>Alphaproteobacteria</taxon>
        <taxon>Hyphomicrobiales</taxon>
        <taxon>Nitrobacteraceae</taxon>
        <taxon>Bradyrhizobium</taxon>
    </lineage>
</organism>
<gene>
    <name evidence="2" type="ORF">ABIF29_005462</name>
</gene>
<keyword evidence="1" id="KW-0472">Membrane</keyword>
<dbReference type="Proteomes" id="UP001565471">
    <property type="component" value="Unassembled WGS sequence"/>
</dbReference>
<proteinExistence type="predicted"/>
<keyword evidence="1" id="KW-1133">Transmembrane helix</keyword>
<evidence type="ECO:0000313" key="2">
    <source>
        <dbReference type="EMBL" id="MEY9318663.1"/>
    </source>
</evidence>
<reference evidence="2 3" key="1">
    <citation type="submission" date="2024-07" db="EMBL/GenBank/DDBJ databases">
        <title>Genomic Encyclopedia of Type Strains, Phase V (KMG-V): Genome sequencing to study the core and pangenomes of soil and plant-associated prokaryotes.</title>
        <authorList>
            <person name="Whitman W."/>
        </authorList>
    </citation>
    <scope>NUCLEOTIDE SEQUENCE [LARGE SCALE GENOMIC DNA]</scope>
    <source>
        <strain evidence="2 3">USDA 415</strain>
    </source>
</reference>
<accession>A0ABV4F6U3</accession>
<keyword evidence="1" id="KW-0812">Transmembrane</keyword>
<protein>
    <submittedName>
        <fullName evidence="2">Uncharacterized protein</fullName>
    </submittedName>
</protein>
<dbReference type="EMBL" id="JBGBZA010000002">
    <property type="protein sequence ID" value="MEY9318663.1"/>
    <property type="molecule type" value="Genomic_DNA"/>
</dbReference>
<sequence>MDPPLQDVTTRILRINKWHALAAVLVIYIPIGLYLDTLPPTDPTIMYGPFEYYGGYAWRYQPSVSRAIADTAEAPHQSRLELTEDGRPLGPAHCADIEIGDIGHGRFSYRKDDWVFLYFSTSDNSNPNTNGRIYRAVEPAAVDPFQSIRIPPRKPWIFWLLEKIHFHS</sequence>
<name>A0ABV4F6U3_BRAEL</name>
<comment type="caution">
    <text evidence="2">The sequence shown here is derived from an EMBL/GenBank/DDBJ whole genome shotgun (WGS) entry which is preliminary data.</text>
</comment>
<keyword evidence="3" id="KW-1185">Reference proteome</keyword>
<evidence type="ECO:0000256" key="1">
    <source>
        <dbReference type="SAM" id="Phobius"/>
    </source>
</evidence>
<dbReference type="RefSeq" id="WP_125459090.1">
    <property type="nucleotide sequence ID" value="NZ_JALJZB010000001.1"/>
</dbReference>
<feature type="transmembrane region" description="Helical" evidence="1">
    <location>
        <begin position="18"/>
        <end position="35"/>
    </location>
</feature>